<sequence>MVVFFRPVYADSVWLIHGGGLGTTGVALRHPQLSVFITRPSCSGRVAPTRIVLLLRVVTRSLDSVRPSVRSGGRTDEIRSRAHTSDCRS</sequence>
<evidence type="ECO:0000313" key="3">
    <source>
        <dbReference type="Proteomes" id="UP001209878"/>
    </source>
</evidence>
<organism evidence="2 3">
    <name type="scientific">Ridgeia piscesae</name>
    <name type="common">Tubeworm</name>
    <dbReference type="NCBI Taxonomy" id="27915"/>
    <lineage>
        <taxon>Eukaryota</taxon>
        <taxon>Metazoa</taxon>
        <taxon>Spiralia</taxon>
        <taxon>Lophotrochozoa</taxon>
        <taxon>Annelida</taxon>
        <taxon>Polychaeta</taxon>
        <taxon>Sedentaria</taxon>
        <taxon>Canalipalpata</taxon>
        <taxon>Sabellida</taxon>
        <taxon>Siboglinidae</taxon>
        <taxon>Ridgeia</taxon>
    </lineage>
</organism>
<dbReference type="EMBL" id="JAODUO010000123">
    <property type="protein sequence ID" value="KAK2188764.1"/>
    <property type="molecule type" value="Genomic_DNA"/>
</dbReference>
<feature type="region of interest" description="Disordered" evidence="1">
    <location>
        <begin position="66"/>
        <end position="89"/>
    </location>
</feature>
<protein>
    <submittedName>
        <fullName evidence="2">Uncharacterized protein</fullName>
    </submittedName>
</protein>
<keyword evidence="3" id="KW-1185">Reference proteome</keyword>
<feature type="compositionally biased region" description="Basic and acidic residues" evidence="1">
    <location>
        <begin position="73"/>
        <end position="89"/>
    </location>
</feature>
<comment type="caution">
    <text evidence="2">The sequence shown here is derived from an EMBL/GenBank/DDBJ whole genome shotgun (WGS) entry which is preliminary data.</text>
</comment>
<evidence type="ECO:0000313" key="2">
    <source>
        <dbReference type="EMBL" id="KAK2188764.1"/>
    </source>
</evidence>
<dbReference type="Proteomes" id="UP001209878">
    <property type="component" value="Unassembled WGS sequence"/>
</dbReference>
<dbReference type="AlphaFoldDB" id="A0AAD9UGQ4"/>
<accession>A0AAD9UGQ4</accession>
<evidence type="ECO:0000256" key="1">
    <source>
        <dbReference type="SAM" id="MobiDB-lite"/>
    </source>
</evidence>
<reference evidence="2" key="1">
    <citation type="journal article" date="2023" name="Mol. Biol. Evol.">
        <title>Third-Generation Sequencing Reveals the Adaptive Role of the Epigenome in Three Deep-Sea Polychaetes.</title>
        <authorList>
            <person name="Perez M."/>
            <person name="Aroh O."/>
            <person name="Sun Y."/>
            <person name="Lan Y."/>
            <person name="Juniper S.K."/>
            <person name="Young C.R."/>
            <person name="Angers B."/>
            <person name="Qian P.Y."/>
        </authorList>
    </citation>
    <scope>NUCLEOTIDE SEQUENCE</scope>
    <source>
        <strain evidence="2">R07B-5</strain>
    </source>
</reference>
<proteinExistence type="predicted"/>
<name>A0AAD9UGQ4_RIDPI</name>
<gene>
    <name evidence="2" type="ORF">NP493_123g05059</name>
</gene>